<evidence type="ECO:0000256" key="1">
    <source>
        <dbReference type="ARBA" id="ARBA00022685"/>
    </source>
</evidence>
<dbReference type="KEGG" id="dya:Dyak_GE10998"/>
<evidence type="ECO:0000256" key="3">
    <source>
        <dbReference type="SAM" id="SignalP"/>
    </source>
</evidence>
<dbReference type="InterPro" id="IPR036438">
    <property type="entry name" value="Insulin-like_sf"/>
</dbReference>
<dbReference type="GO" id="GO:0009267">
    <property type="term" value="P:cellular response to starvation"/>
    <property type="evidence" value="ECO:0007669"/>
    <property type="project" value="EnsemblMetazoa"/>
</dbReference>
<organism evidence="4 5">
    <name type="scientific">Drosophila yakuba</name>
    <name type="common">Fruit fly</name>
    <dbReference type="NCBI Taxonomy" id="7245"/>
    <lineage>
        <taxon>Eukaryota</taxon>
        <taxon>Metazoa</taxon>
        <taxon>Ecdysozoa</taxon>
        <taxon>Arthropoda</taxon>
        <taxon>Hexapoda</taxon>
        <taxon>Insecta</taxon>
        <taxon>Pterygota</taxon>
        <taxon>Neoptera</taxon>
        <taxon>Endopterygota</taxon>
        <taxon>Diptera</taxon>
        <taxon>Brachycera</taxon>
        <taxon>Muscomorpha</taxon>
        <taxon>Ephydroidea</taxon>
        <taxon>Drosophilidae</taxon>
        <taxon>Drosophila</taxon>
        <taxon>Sophophora</taxon>
    </lineage>
</organism>
<evidence type="ECO:0000313" key="4">
    <source>
        <dbReference type="EMBL" id="EDX00735.1"/>
    </source>
</evidence>
<reference evidence="4 5" key="1">
    <citation type="journal article" date="2007" name="Nature">
        <title>Evolution of genes and genomes on the Drosophila phylogeny.</title>
        <authorList>
            <consortium name="Drosophila 12 Genomes Consortium"/>
            <person name="Clark A.G."/>
            <person name="Eisen M.B."/>
            <person name="Smith D.R."/>
            <person name="Bergman C.M."/>
            <person name="Oliver B."/>
            <person name="Markow T.A."/>
            <person name="Kaufman T.C."/>
            <person name="Kellis M."/>
            <person name="Gelbart W."/>
            <person name="Iyer V.N."/>
            <person name="Pollard D.A."/>
            <person name="Sackton T.B."/>
            <person name="Larracuente A.M."/>
            <person name="Singh N.D."/>
            <person name="Abad J.P."/>
            <person name="Abt D.N."/>
            <person name="Adryan B."/>
            <person name="Aguade M."/>
            <person name="Akashi H."/>
            <person name="Anderson W.W."/>
            <person name="Aquadro C.F."/>
            <person name="Ardell D.H."/>
            <person name="Arguello R."/>
            <person name="Artieri C.G."/>
            <person name="Barbash D.A."/>
            <person name="Barker D."/>
            <person name="Barsanti P."/>
            <person name="Batterham P."/>
            <person name="Batzoglou S."/>
            <person name="Begun D."/>
            <person name="Bhutkar A."/>
            <person name="Blanco E."/>
            <person name="Bosak S.A."/>
            <person name="Bradley R.K."/>
            <person name="Brand A.D."/>
            <person name="Brent M.R."/>
            <person name="Brooks A.N."/>
            <person name="Brown R.H."/>
            <person name="Butlin R.K."/>
            <person name="Caggese C."/>
            <person name="Calvi B.R."/>
            <person name="Bernardo de Carvalho A."/>
            <person name="Caspi A."/>
            <person name="Castrezana S."/>
            <person name="Celniker S.E."/>
            <person name="Chang J.L."/>
            <person name="Chapple C."/>
            <person name="Chatterji S."/>
            <person name="Chinwalla A."/>
            <person name="Civetta A."/>
            <person name="Clifton S.W."/>
            <person name="Comeron J.M."/>
            <person name="Costello J.C."/>
            <person name="Coyne J.A."/>
            <person name="Daub J."/>
            <person name="David R.G."/>
            <person name="Delcher A.L."/>
            <person name="Delehaunty K."/>
            <person name="Do C.B."/>
            <person name="Ebling H."/>
            <person name="Edwards K."/>
            <person name="Eickbush T."/>
            <person name="Evans J.D."/>
            <person name="Filipski A."/>
            <person name="Findeiss S."/>
            <person name="Freyhult E."/>
            <person name="Fulton L."/>
            <person name="Fulton R."/>
            <person name="Garcia A.C."/>
            <person name="Gardiner A."/>
            <person name="Garfield D.A."/>
            <person name="Garvin B.E."/>
            <person name="Gibson G."/>
            <person name="Gilbert D."/>
            <person name="Gnerre S."/>
            <person name="Godfrey J."/>
            <person name="Good R."/>
            <person name="Gotea V."/>
            <person name="Gravely B."/>
            <person name="Greenberg A.J."/>
            <person name="Griffiths-Jones S."/>
            <person name="Gross S."/>
            <person name="Guigo R."/>
            <person name="Gustafson E.A."/>
            <person name="Haerty W."/>
            <person name="Hahn M.W."/>
            <person name="Halligan D.L."/>
            <person name="Halpern A.L."/>
            <person name="Halter G.M."/>
            <person name="Han M.V."/>
            <person name="Heger A."/>
            <person name="Hillier L."/>
            <person name="Hinrichs A.S."/>
            <person name="Holmes I."/>
            <person name="Hoskins R.A."/>
            <person name="Hubisz M.J."/>
            <person name="Hultmark D."/>
            <person name="Huntley M.A."/>
            <person name="Jaffe D.B."/>
            <person name="Jagadeeshan S."/>
            <person name="Jeck W.R."/>
            <person name="Johnson J."/>
            <person name="Jones C.D."/>
            <person name="Jordan W.C."/>
            <person name="Karpen G.H."/>
            <person name="Kataoka E."/>
            <person name="Keightley P.D."/>
            <person name="Kheradpour P."/>
            <person name="Kirkness E.F."/>
            <person name="Koerich L.B."/>
            <person name="Kristiansen K."/>
            <person name="Kudrna D."/>
            <person name="Kulathinal R.J."/>
            <person name="Kumar S."/>
            <person name="Kwok R."/>
            <person name="Lander E."/>
            <person name="Langley C.H."/>
            <person name="Lapoint R."/>
            <person name="Lazzaro B.P."/>
            <person name="Lee S.J."/>
            <person name="Levesque L."/>
            <person name="Li R."/>
            <person name="Lin C.F."/>
            <person name="Lin M.F."/>
            <person name="Lindblad-Toh K."/>
            <person name="Llopart A."/>
            <person name="Long M."/>
            <person name="Low L."/>
            <person name="Lozovsky E."/>
            <person name="Lu J."/>
            <person name="Luo M."/>
            <person name="Machado C.A."/>
            <person name="Makalowski W."/>
            <person name="Marzo M."/>
            <person name="Matsuda M."/>
            <person name="Matzkin L."/>
            <person name="McAllister B."/>
            <person name="McBride C.S."/>
            <person name="McKernan B."/>
            <person name="McKernan K."/>
            <person name="Mendez-Lago M."/>
            <person name="Minx P."/>
            <person name="Mollenhauer M.U."/>
            <person name="Montooth K."/>
            <person name="Mount S.M."/>
            <person name="Mu X."/>
            <person name="Myers E."/>
            <person name="Negre B."/>
            <person name="Newfeld S."/>
            <person name="Nielsen R."/>
            <person name="Noor M.A."/>
            <person name="O'Grady P."/>
            <person name="Pachter L."/>
            <person name="Papaceit M."/>
            <person name="Parisi M.J."/>
            <person name="Parisi M."/>
            <person name="Parts L."/>
            <person name="Pedersen J.S."/>
            <person name="Pesole G."/>
            <person name="Phillippy A.M."/>
            <person name="Ponting C.P."/>
            <person name="Pop M."/>
            <person name="Porcelli D."/>
            <person name="Powell J.R."/>
            <person name="Prohaska S."/>
            <person name="Pruitt K."/>
            <person name="Puig M."/>
            <person name="Quesneville H."/>
            <person name="Ram K.R."/>
            <person name="Rand D."/>
            <person name="Rasmussen M.D."/>
            <person name="Reed L.K."/>
            <person name="Reenan R."/>
            <person name="Reily A."/>
            <person name="Remington K.A."/>
            <person name="Rieger T.T."/>
            <person name="Ritchie M.G."/>
            <person name="Robin C."/>
            <person name="Rogers Y.H."/>
            <person name="Rohde C."/>
            <person name="Rozas J."/>
            <person name="Rubenfield M.J."/>
            <person name="Ruiz A."/>
            <person name="Russo S."/>
            <person name="Salzberg S.L."/>
            <person name="Sanchez-Gracia A."/>
            <person name="Saranga D.J."/>
            <person name="Sato H."/>
            <person name="Schaeffer S.W."/>
            <person name="Schatz M.C."/>
            <person name="Schlenke T."/>
            <person name="Schwartz R."/>
            <person name="Segarra C."/>
            <person name="Singh R.S."/>
            <person name="Sirot L."/>
            <person name="Sirota M."/>
            <person name="Sisneros N.B."/>
            <person name="Smith C.D."/>
            <person name="Smith T.F."/>
            <person name="Spieth J."/>
            <person name="Stage D.E."/>
            <person name="Stark A."/>
            <person name="Stephan W."/>
            <person name="Strausberg R.L."/>
            <person name="Strempel S."/>
            <person name="Sturgill D."/>
            <person name="Sutton G."/>
            <person name="Sutton G.G."/>
            <person name="Tao W."/>
            <person name="Teichmann S."/>
            <person name="Tobari Y.N."/>
            <person name="Tomimura Y."/>
            <person name="Tsolas J.M."/>
            <person name="Valente V.L."/>
            <person name="Venter E."/>
            <person name="Venter J.C."/>
            <person name="Vicario S."/>
            <person name="Vieira F.G."/>
            <person name="Vilella A.J."/>
            <person name="Villasante A."/>
            <person name="Walenz B."/>
            <person name="Wang J."/>
            <person name="Wasserman M."/>
            <person name="Watts T."/>
            <person name="Wilson D."/>
            <person name="Wilson R.K."/>
            <person name="Wing R.A."/>
            <person name="Wolfner M.F."/>
            <person name="Wong A."/>
            <person name="Wong G.K."/>
            <person name="Wu C.I."/>
            <person name="Wu G."/>
            <person name="Yamamoto D."/>
            <person name="Yang H.P."/>
            <person name="Yang S.P."/>
            <person name="Yorke J.A."/>
            <person name="Yoshida K."/>
            <person name="Zdobnov E."/>
            <person name="Zhang P."/>
            <person name="Zhang Y."/>
            <person name="Zimin A.V."/>
            <person name="Baldwin J."/>
            <person name="Abdouelleil A."/>
            <person name="Abdulkadir J."/>
            <person name="Abebe A."/>
            <person name="Abera B."/>
            <person name="Abreu J."/>
            <person name="Acer S.C."/>
            <person name="Aftuck L."/>
            <person name="Alexander A."/>
            <person name="An P."/>
            <person name="Anderson E."/>
            <person name="Anderson S."/>
            <person name="Arachi H."/>
            <person name="Azer M."/>
            <person name="Bachantsang P."/>
            <person name="Barry A."/>
            <person name="Bayul T."/>
            <person name="Berlin A."/>
            <person name="Bessette D."/>
            <person name="Bloom T."/>
            <person name="Blye J."/>
            <person name="Boguslavskiy L."/>
            <person name="Bonnet C."/>
            <person name="Boukhgalter B."/>
            <person name="Bourzgui I."/>
            <person name="Brown A."/>
            <person name="Cahill P."/>
            <person name="Channer S."/>
            <person name="Cheshatsang Y."/>
            <person name="Chuda L."/>
            <person name="Citroen M."/>
            <person name="Collymore A."/>
            <person name="Cooke P."/>
            <person name="Costello M."/>
            <person name="D'Aco K."/>
            <person name="Daza R."/>
            <person name="De Haan G."/>
            <person name="DeGray S."/>
            <person name="DeMaso C."/>
            <person name="Dhargay N."/>
            <person name="Dooley K."/>
            <person name="Dooley E."/>
            <person name="Doricent M."/>
            <person name="Dorje P."/>
            <person name="Dorjee K."/>
            <person name="Dupes A."/>
            <person name="Elong R."/>
            <person name="Falk J."/>
            <person name="Farina A."/>
            <person name="Faro S."/>
            <person name="Ferguson D."/>
            <person name="Fisher S."/>
            <person name="Foley C.D."/>
            <person name="Franke A."/>
            <person name="Friedrich D."/>
            <person name="Gadbois L."/>
            <person name="Gearin G."/>
            <person name="Gearin C.R."/>
            <person name="Giannoukos G."/>
            <person name="Goode T."/>
            <person name="Graham J."/>
            <person name="Grandbois E."/>
            <person name="Grewal S."/>
            <person name="Gyaltsen K."/>
            <person name="Hafez N."/>
            <person name="Hagos B."/>
            <person name="Hall J."/>
            <person name="Henson C."/>
            <person name="Hollinger A."/>
            <person name="Honan T."/>
            <person name="Huard M.D."/>
            <person name="Hughes L."/>
            <person name="Hurhula B."/>
            <person name="Husby M.E."/>
            <person name="Kamat A."/>
            <person name="Kanga B."/>
            <person name="Kashin S."/>
            <person name="Khazanovich D."/>
            <person name="Kisner P."/>
            <person name="Lance K."/>
            <person name="Lara M."/>
            <person name="Lee W."/>
            <person name="Lennon N."/>
            <person name="Letendre F."/>
            <person name="LeVine R."/>
            <person name="Lipovsky A."/>
            <person name="Liu X."/>
            <person name="Liu J."/>
            <person name="Liu S."/>
            <person name="Lokyitsang T."/>
            <person name="Lokyitsang Y."/>
            <person name="Lubonja R."/>
            <person name="Lui A."/>
            <person name="MacDonald P."/>
            <person name="Magnisalis V."/>
            <person name="Maru K."/>
            <person name="Matthews C."/>
            <person name="McCusker W."/>
            <person name="McDonough S."/>
            <person name="Mehta T."/>
            <person name="Meldrim J."/>
            <person name="Meneus L."/>
            <person name="Mihai O."/>
            <person name="Mihalev A."/>
            <person name="Mihova T."/>
            <person name="Mittelman R."/>
            <person name="Mlenga V."/>
            <person name="Montmayeur A."/>
            <person name="Mulrain L."/>
            <person name="Navidi A."/>
            <person name="Naylor J."/>
            <person name="Negash T."/>
            <person name="Nguyen T."/>
            <person name="Nguyen N."/>
            <person name="Nicol R."/>
            <person name="Norbu C."/>
            <person name="Norbu N."/>
            <person name="Novod N."/>
            <person name="O'Neill B."/>
            <person name="Osman S."/>
            <person name="Markiewicz E."/>
            <person name="Oyono O.L."/>
            <person name="Patti C."/>
            <person name="Phunkhang P."/>
            <person name="Pierre F."/>
            <person name="Priest M."/>
            <person name="Raghuraman S."/>
            <person name="Rege F."/>
            <person name="Reyes R."/>
            <person name="Rise C."/>
            <person name="Rogov P."/>
            <person name="Ross K."/>
            <person name="Ryan E."/>
            <person name="Settipalli S."/>
            <person name="Shea T."/>
            <person name="Sherpa N."/>
            <person name="Shi L."/>
            <person name="Shih D."/>
            <person name="Sparrow T."/>
            <person name="Spaulding J."/>
            <person name="Stalker J."/>
            <person name="Stange-Thomann N."/>
            <person name="Stavropoulos S."/>
            <person name="Stone C."/>
            <person name="Strader C."/>
            <person name="Tesfaye S."/>
            <person name="Thomson T."/>
            <person name="Thoulutsang Y."/>
            <person name="Thoulutsang D."/>
            <person name="Topham K."/>
            <person name="Topping I."/>
            <person name="Tsamla T."/>
            <person name="Vassiliev H."/>
            <person name="Vo A."/>
            <person name="Wangchuk T."/>
            <person name="Wangdi T."/>
            <person name="Weiand M."/>
            <person name="Wilkinson J."/>
            <person name="Wilson A."/>
            <person name="Yadav S."/>
            <person name="Young G."/>
            <person name="Yu Q."/>
            <person name="Zembek L."/>
            <person name="Zhong D."/>
            <person name="Zimmer A."/>
            <person name="Zwirko Z."/>
            <person name="Jaffe D.B."/>
            <person name="Alvarez P."/>
            <person name="Brockman W."/>
            <person name="Butler J."/>
            <person name="Chin C."/>
            <person name="Gnerre S."/>
            <person name="Grabherr M."/>
            <person name="Kleber M."/>
            <person name="Mauceli E."/>
            <person name="MacCallum I."/>
        </authorList>
    </citation>
    <scope>NUCLEOTIDE SEQUENCE [LARGE SCALE GENOMIC DNA]</scope>
    <source>
        <strain evidence="5">Tai18E2 / Tucson 14021-0261.01</strain>
    </source>
</reference>
<dbReference type="GO" id="GO:0008286">
    <property type="term" value="P:insulin receptor signaling pathway"/>
    <property type="evidence" value="ECO:0007669"/>
    <property type="project" value="EnsemblMetazoa"/>
</dbReference>
<dbReference type="EMBL" id="CH892618">
    <property type="protein sequence ID" value="EDX00735.1"/>
    <property type="molecule type" value="Genomic_DNA"/>
</dbReference>
<dbReference type="Proteomes" id="UP000002282">
    <property type="component" value="Unassembled WGS sequence"/>
</dbReference>
<dbReference type="SUPFAM" id="SSF56994">
    <property type="entry name" value="Insulin-like"/>
    <property type="match status" value="1"/>
</dbReference>
<evidence type="ECO:0000256" key="2">
    <source>
        <dbReference type="ARBA" id="ARBA00022729"/>
    </source>
</evidence>
<evidence type="ECO:0008006" key="6">
    <source>
        <dbReference type="Google" id="ProtNLM"/>
    </source>
</evidence>
<dbReference type="Gene3D" id="1.10.100.10">
    <property type="entry name" value="Insulin-like"/>
    <property type="match status" value="1"/>
</dbReference>
<proteinExistence type="predicted"/>
<sequence length="111" mass="11891">MIPEVATTKVLLVLTTVLAVAALISSWVPQVAGGPVPPAEYEQRRTMCSTGLSDVIQKICVGGTVALGDVFPNSFGKRRKRDMPNVMDLCCEPGGCTYRKLLRYCIGCGSI</sequence>
<dbReference type="GO" id="GO:0040018">
    <property type="term" value="P:positive regulation of multicellular organism growth"/>
    <property type="evidence" value="ECO:0007669"/>
    <property type="project" value="EnsemblMetazoa"/>
</dbReference>
<gene>
    <name evidence="4" type="primary">Dyak\GE10998</name>
    <name evidence="4" type="synonym">dyak_GLEANR_10922</name>
    <name evidence="4" type="synonym">GE10998</name>
    <name evidence="4" type="ORF">Dyak_GE10998</name>
</gene>
<reference evidence="4 5" key="2">
    <citation type="journal article" date="2007" name="PLoS Biol.">
        <title>Principles of genome evolution in the Drosophila melanogaster species group.</title>
        <authorList>
            <person name="Ranz J.M."/>
            <person name="Maurin D."/>
            <person name="Chan Y.S."/>
            <person name="von Grotthuss M."/>
            <person name="Hillier L.W."/>
            <person name="Roote J."/>
            <person name="Ashburner M."/>
            <person name="Bergman C.M."/>
        </authorList>
    </citation>
    <scope>NUCLEOTIDE SEQUENCE [LARGE SCALE GENOMIC DNA]</scope>
    <source>
        <strain evidence="5">Tai18E2 / Tucson 14021-0261.01</strain>
    </source>
</reference>
<dbReference type="OMA" id="LEIKHRC"/>
<dbReference type="OrthoDB" id="6330326at2759"/>
<keyword evidence="1" id="KW-0165">Cleavage on pair of basic residues</keyword>
<feature type="signal peptide" evidence="3">
    <location>
        <begin position="1"/>
        <end position="33"/>
    </location>
</feature>
<dbReference type="AlphaFoldDB" id="B4IV58"/>
<protein>
    <recommendedName>
        <fullName evidence="6">Insulin-like peptide 6</fullName>
    </recommendedName>
</protein>
<accession>B4IV58</accession>
<keyword evidence="2 3" id="KW-0732">Signal</keyword>
<evidence type="ECO:0000313" key="5">
    <source>
        <dbReference type="Proteomes" id="UP000002282"/>
    </source>
</evidence>
<dbReference type="HOGENOM" id="CLU_2212610_0_0_1"/>
<feature type="chain" id="PRO_5002810882" description="Insulin-like peptide 6" evidence="3">
    <location>
        <begin position="34"/>
        <end position="111"/>
    </location>
</feature>
<dbReference type="GO" id="GO:0005576">
    <property type="term" value="C:extracellular region"/>
    <property type="evidence" value="ECO:0007669"/>
    <property type="project" value="UniProtKB-ARBA"/>
</dbReference>
<name>B4IV58_DROYA</name>
<keyword evidence="5" id="KW-1185">Reference proteome</keyword>
<dbReference type="PhylomeDB" id="B4IV58"/>